<proteinExistence type="predicted"/>
<protein>
    <submittedName>
        <fullName evidence="3">Uncharacterized protein</fullName>
    </submittedName>
</protein>
<evidence type="ECO:0000256" key="2">
    <source>
        <dbReference type="SAM" id="Phobius"/>
    </source>
</evidence>
<dbReference type="RefSeq" id="WP_158926552.1">
    <property type="nucleotide sequence ID" value="NZ_CP047020.1"/>
</dbReference>
<sequence length="53" mass="6028">MFLAHYIAGWTGIPTGIVIAALFILRKRGTELRARRTQARRSTAPVRPQRPVR</sequence>
<feature type="transmembrane region" description="Helical" evidence="2">
    <location>
        <begin position="6"/>
        <end position="25"/>
    </location>
</feature>
<keyword evidence="2" id="KW-0472">Membrane</keyword>
<keyword evidence="2" id="KW-0812">Transmembrane</keyword>
<dbReference type="AlphaFoldDB" id="A0A6I6NCP9"/>
<organism evidence="3 4">
    <name type="scientific">Streptomyces broussonetiae</name>
    <dbReference type="NCBI Taxonomy" id="2686304"/>
    <lineage>
        <taxon>Bacteria</taxon>
        <taxon>Bacillati</taxon>
        <taxon>Actinomycetota</taxon>
        <taxon>Actinomycetes</taxon>
        <taxon>Kitasatosporales</taxon>
        <taxon>Streptomycetaceae</taxon>
        <taxon>Streptomyces</taxon>
    </lineage>
</organism>
<dbReference type="EMBL" id="CP047020">
    <property type="protein sequence ID" value="QHA07760.1"/>
    <property type="molecule type" value="Genomic_DNA"/>
</dbReference>
<evidence type="ECO:0000256" key="1">
    <source>
        <dbReference type="SAM" id="MobiDB-lite"/>
    </source>
</evidence>
<feature type="region of interest" description="Disordered" evidence="1">
    <location>
        <begin position="34"/>
        <end position="53"/>
    </location>
</feature>
<keyword evidence="4" id="KW-1185">Reference proteome</keyword>
<dbReference type="Proteomes" id="UP000436138">
    <property type="component" value="Chromosome"/>
</dbReference>
<gene>
    <name evidence="3" type="ORF">GQF42_34600</name>
</gene>
<reference evidence="3 4" key="1">
    <citation type="submission" date="2019-12" db="EMBL/GenBank/DDBJ databases">
        <title>Streptomyces sp. strain T44 isolated from rhizosphere soil of Broussonetia papyrifera.</title>
        <authorList>
            <person name="Mo P."/>
        </authorList>
    </citation>
    <scope>NUCLEOTIDE SEQUENCE [LARGE SCALE GENOMIC DNA]</scope>
    <source>
        <strain evidence="3 4">T44</strain>
    </source>
</reference>
<keyword evidence="2" id="KW-1133">Transmembrane helix</keyword>
<dbReference type="KEGG" id="sbro:GQF42_34600"/>
<accession>A0A6I6NCP9</accession>
<evidence type="ECO:0000313" key="3">
    <source>
        <dbReference type="EMBL" id="QHA07760.1"/>
    </source>
</evidence>
<name>A0A6I6NCP9_9ACTN</name>
<evidence type="ECO:0000313" key="4">
    <source>
        <dbReference type="Proteomes" id="UP000436138"/>
    </source>
</evidence>